<evidence type="ECO:0000313" key="8">
    <source>
        <dbReference type="Proteomes" id="UP001470288"/>
    </source>
</evidence>
<dbReference type="Gene3D" id="3.40.190.170">
    <property type="entry name" value="Bacterial extracellular solute-binding protein, family 7"/>
    <property type="match status" value="1"/>
</dbReference>
<dbReference type="EMBL" id="JBBMFC010000005">
    <property type="protein sequence ID" value="MEQ2577994.1"/>
    <property type="molecule type" value="Genomic_DNA"/>
</dbReference>
<name>A0ABV1I047_9FIRM</name>
<feature type="region of interest" description="Disordered" evidence="5">
    <location>
        <begin position="26"/>
        <end position="53"/>
    </location>
</feature>
<dbReference type="InterPro" id="IPR004682">
    <property type="entry name" value="TRAP_DctP"/>
</dbReference>
<feature type="signal peptide" evidence="6">
    <location>
        <begin position="1"/>
        <end position="19"/>
    </location>
</feature>
<dbReference type="Proteomes" id="UP001470288">
    <property type="component" value="Unassembled WGS sequence"/>
</dbReference>
<keyword evidence="3" id="KW-0813">Transport</keyword>
<dbReference type="PANTHER" id="PTHR33376:SF4">
    <property type="entry name" value="SIALIC ACID-BINDING PERIPLASMIC PROTEIN SIAP"/>
    <property type="match status" value="1"/>
</dbReference>
<dbReference type="PIRSF" id="PIRSF006470">
    <property type="entry name" value="DctB"/>
    <property type="match status" value="1"/>
</dbReference>
<evidence type="ECO:0000256" key="6">
    <source>
        <dbReference type="SAM" id="SignalP"/>
    </source>
</evidence>
<comment type="similarity">
    <text evidence="2">Belongs to the bacterial solute-binding protein 7 family.</text>
</comment>
<organism evidence="7 8">
    <name type="scientific">Hominiventricola aquisgranensis</name>
    <dbReference type="NCBI Taxonomy" id="3133164"/>
    <lineage>
        <taxon>Bacteria</taxon>
        <taxon>Bacillati</taxon>
        <taxon>Bacillota</taxon>
        <taxon>Clostridia</taxon>
        <taxon>Lachnospirales</taxon>
        <taxon>Lachnospiraceae</taxon>
        <taxon>Hominiventricola</taxon>
    </lineage>
</organism>
<feature type="compositionally biased region" description="Low complexity" evidence="5">
    <location>
        <begin position="28"/>
        <end position="37"/>
    </location>
</feature>
<dbReference type="InterPro" id="IPR018389">
    <property type="entry name" value="DctP_fam"/>
</dbReference>
<keyword evidence="8" id="KW-1185">Reference proteome</keyword>
<evidence type="ECO:0000256" key="3">
    <source>
        <dbReference type="ARBA" id="ARBA00022448"/>
    </source>
</evidence>
<dbReference type="InterPro" id="IPR038404">
    <property type="entry name" value="TRAP_DctP_sf"/>
</dbReference>
<dbReference type="PANTHER" id="PTHR33376">
    <property type="match status" value="1"/>
</dbReference>
<evidence type="ECO:0000256" key="4">
    <source>
        <dbReference type="ARBA" id="ARBA00022729"/>
    </source>
</evidence>
<comment type="subcellular location">
    <subcellularLocation>
        <location evidence="1">Cell envelope</location>
    </subcellularLocation>
</comment>
<dbReference type="NCBIfam" id="TIGR00787">
    <property type="entry name" value="dctP"/>
    <property type="match status" value="1"/>
</dbReference>
<dbReference type="PROSITE" id="PS51257">
    <property type="entry name" value="PROKAR_LIPOPROTEIN"/>
    <property type="match status" value="1"/>
</dbReference>
<reference evidence="7 8" key="1">
    <citation type="submission" date="2024-03" db="EMBL/GenBank/DDBJ databases">
        <title>Human intestinal bacterial collection.</title>
        <authorList>
            <person name="Pauvert C."/>
            <person name="Hitch T.C.A."/>
            <person name="Clavel T."/>
        </authorList>
    </citation>
    <scope>NUCLEOTIDE SEQUENCE [LARGE SCALE GENOMIC DNA]</scope>
    <source>
        <strain evidence="7 8">CLA-AA-H78B</strain>
    </source>
</reference>
<gene>
    <name evidence="7" type="ORF">WMO62_03930</name>
</gene>
<comment type="caution">
    <text evidence="7">The sequence shown here is derived from an EMBL/GenBank/DDBJ whole genome shotgun (WGS) entry which is preliminary data.</text>
</comment>
<dbReference type="NCBIfam" id="NF037995">
    <property type="entry name" value="TRAP_S1"/>
    <property type="match status" value="1"/>
</dbReference>
<evidence type="ECO:0000313" key="7">
    <source>
        <dbReference type="EMBL" id="MEQ2577994.1"/>
    </source>
</evidence>
<evidence type="ECO:0000256" key="2">
    <source>
        <dbReference type="ARBA" id="ARBA00009023"/>
    </source>
</evidence>
<proteinExistence type="inferred from homology"/>
<feature type="compositionally biased region" description="Acidic residues" evidence="5">
    <location>
        <begin position="38"/>
        <end position="50"/>
    </location>
</feature>
<dbReference type="Pfam" id="PF03480">
    <property type="entry name" value="DctP"/>
    <property type="match status" value="1"/>
</dbReference>
<evidence type="ECO:0000256" key="5">
    <source>
        <dbReference type="SAM" id="MobiDB-lite"/>
    </source>
</evidence>
<keyword evidence="4 6" id="KW-0732">Signal</keyword>
<sequence length="364" mass="39264">MKKKTLALLLVGAMAMSMAACGLSKSGDTAATAPAQEQETEAATETDDTSTDAVDLSNVEPATLTLAHIYAAEHPFTIGLDDFAQKVSEATDGKLEIKHFSAAQLGDEPSIHEGLKNGTVDMAVMGISEAGKDYEPVMVMDAPFIFTDVNQMMAANESEVGQELWNSYEEASGIKMLSPIYYGTRQLTTNKKVSNVSDLAGMKIRVPSQENSVAVWQALGASPTPMNLSEVYLSLQTGVVDGQENPVATILSQGFQEVCSYMNMTYHSVQNCPLFISSASYEKLDPALAQILDECVAKYMPEITASMVEYENSMIDEIANGDSMEINNDVDIDSFKAALADYIKQNESVWGEGVYDALSATEVK</sequence>
<feature type="chain" id="PRO_5046435708" evidence="6">
    <location>
        <begin position="20"/>
        <end position="364"/>
    </location>
</feature>
<protein>
    <submittedName>
        <fullName evidence="7">DctP family TRAP transporter solute-binding subunit</fullName>
    </submittedName>
</protein>
<accession>A0ABV1I047</accession>
<dbReference type="RefSeq" id="WP_349143875.1">
    <property type="nucleotide sequence ID" value="NZ_JBBMFC010000005.1"/>
</dbReference>
<evidence type="ECO:0000256" key="1">
    <source>
        <dbReference type="ARBA" id="ARBA00004196"/>
    </source>
</evidence>